<gene>
    <name evidence="11" type="ORF">AXG93_3483s1090</name>
</gene>
<dbReference type="Pfam" id="PF01061">
    <property type="entry name" value="ABC2_membrane"/>
    <property type="match status" value="2"/>
</dbReference>
<feature type="transmembrane region" description="Helical" evidence="9">
    <location>
        <begin position="941"/>
        <end position="963"/>
    </location>
</feature>
<dbReference type="EMBL" id="LVLJ01001335">
    <property type="protein sequence ID" value="OAE30417.1"/>
    <property type="molecule type" value="Genomic_DNA"/>
</dbReference>
<feature type="domain" description="ABC transporter" evidence="10">
    <location>
        <begin position="1114"/>
        <end position="1356"/>
    </location>
</feature>
<accession>A0A176WB97</accession>
<feature type="transmembrane region" description="Helical" evidence="9">
    <location>
        <begin position="1482"/>
        <end position="1501"/>
    </location>
</feature>
<evidence type="ECO:0000256" key="6">
    <source>
        <dbReference type="ARBA" id="ARBA00022989"/>
    </source>
</evidence>
<dbReference type="InterPro" id="IPR003593">
    <property type="entry name" value="AAA+_ATPase"/>
</dbReference>
<dbReference type="InterPro" id="IPR003439">
    <property type="entry name" value="ABC_transporter-like_ATP-bd"/>
</dbReference>
<evidence type="ECO:0000313" key="11">
    <source>
        <dbReference type="EMBL" id="OAE30417.1"/>
    </source>
</evidence>
<dbReference type="Proteomes" id="UP000077202">
    <property type="component" value="Unassembled WGS sequence"/>
</dbReference>
<organism evidence="11 12">
    <name type="scientific">Marchantia polymorpha subsp. ruderalis</name>
    <dbReference type="NCBI Taxonomy" id="1480154"/>
    <lineage>
        <taxon>Eukaryota</taxon>
        <taxon>Viridiplantae</taxon>
        <taxon>Streptophyta</taxon>
        <taxon>Embryophyta</taxon>
        <taxon>Marchantiophyta</taxon>
        <taxon>Marchantiopsida</taxon>
        <taxon>Marchantiidae</taxon>
        <taxon>Marchantiales</taxon>
        <taxon>Marchantiaceae</taxon>
        <taxon>Marchantia</taxon>
    </lineage>
</organism>
<evidence type="ECO:0000256" key="3">
    <source>
        <dbReference type="ARBA" id="ARBA00022692"/>
    </source>
</evidence>
<dbReference type="PANTHER" id="PTHR19241">
    <property type="entry name" value="ATP-BINDING CASSETTE TRANSPORTER"/>
    <property type="match status" value="1"/>
</dbReference>
<evidence type="ECO:0000256" key="7">
    <source>
        <dbReference type="ARBA" id="ARBA00023136"/>
    </source>
</evidence>
<keyword evidence="6 9" id="KW-1133">Transmembrane helix</keyword>
<evidence type="ECO:0000256" key="5">
    <source>
        <dbReference type="ARBA" id="ARBA00022840"/>
    </source>
</evidence>
<keyword evidence="5" id="KW-0067">ATP-binding</keyword>
<evidence type="ECO:0000259" key="10">
    <source>
        <dbReference type="PROSITE" id="PS50893"/>
    </source>
</evidence>
<keyword evidence="3 9" id="KW-0812">Transmembrane</keyword>
<dbReference type="GO" id="GO:0005886">
    <property type="term" value="C:plasma membrane"/>
    <property type="evidence" value="ECO:0007669"/>
    <property type="project" value="UniProtKB-ARBA"/>
</dbReference>
<dbReference type="PROSITE" id="PS50893">
    <property type="entry name" value="ABC_TRANSPORTER_2"/>
    <property type="match status" value="2"/>
</dbReference>
<evidence type="ECO:0000256" key="1">
    <source>
        <dbReference type="ARBA" id="ARBA00004141"/>
    </source>
</evidence>
<dbReference type="InterPro" id="IPR027417">
    <property type="entry name" value="P-loop_NTPase"/>
</dbReference>
<sequence>MADSSPAPWRSASSREQPLYPVSTRTHPDEFPRSRSYGPASDRHPGAYRGGSTEGLISMSGPLLSRRTFADHSRPPLRTRQSSFTEAMEEAIAVEIARSESTLDPTDILPESLGEWQEKSMGVQMMKRNHSLMTSRRRSSSQISMGSMSMSSRYIDDGRAIPDSSAAFTKDELYSAPLDGPRHMYRLGETAFAAGPDEKGPSGEDSKGSVVDLPEDYYSALSVAPQATLIHLVRLYHKALLDHGLSEDAQKISDVLADLEAADEEEADMELTGLDLLLKNGLLKYLMSINPYLIPIPSQVSAPLALRGDQIQKPKLHQSGRARSGIVSSLKGPFKEASVQQVQLMKNVTGYVMPGTLTLILGPPGCGKSIMPQVLAGRHEGPPKNLEGMLTYNGKNVSEINHHRLVTVVEPQDFHLPTLTVKETLQFANECTQYLKPKDYQDQLREIMGESLKLGQDPKLEAGLSMLGLKRVVDKPIGSAMSPTLTANEVHRVSVAEAMAGTYAVYVYDHFNSGIDDPLAFDLLTAIRIYTRVRGTSVIATMVQPSSECVELFDRIILLNLGVVVYQGPRQDALPYFESLGFFKPKHVSIAEFLEEVTTSDGLQYLQPGFQRLDLNGFETAYKNSDAYKDVCRVVDSPELLHQYWVQGSQPWGVTFAKSEAGKEDESPITVVESVNEKEGSLTEISMNHTASVRKDDTLVATGGLKGQLEYVKLNPSKLSSFLEEPPETARLQLERPHTNVILYVTHDHYFILGSSDLDLSKSLLPTISSQDVQQISDVKKSANDLTNERTEERSKMQIIELLIYVLILALFMGFLFFRIERLPDSLDMSQFRGVTFITILDMTLFSMGQLPLLFQERPVYYKQQGAHFFRPSTYLFAKIFGSIPFSLAEATTWTALVYFLTNLSISEGGWNFWVFYVVIILTVMHGAAVVRCLSALLPDLAAAGGVLGLLVAIFILFSGFLVPRDIVPKYWIWAFYIDPLQQAITALLINEFNSESYKVLCRDVPDLTKIGQCIGLPDETVGHAFLLRLQFYTEKKWIGVSIAVMVGWLIMWSLINYLALAKIRHRAIPAIAPIGVEKYQRFSEDHDLEQATDFPTLKLSLAPVPVTLSWHELSYNILIPTIRKEISILHYVSGWAAPGDMVALLGAAGSGKTTLLNCLAGRKVKGRMGGQILVNGYPRVQAAFNRVVGSCDQLEAYSIFMTVKEVVAFNAALNLEKTTTPEQRRKFVDEIILLVGLKRVENNLVKSLGTIYLTMAEARRVTIAAELGRNPSVLFMDEPFKELDSSSSLHLVQTLKHITNTGRSIIAAVQNPSQRIFGHFSSVQIMKRGGGELVYFGPVGKDSEYVQAYFETIPGTRFCAQRTSIASFVLDVIGDGTAERTASRDYAFEYRTSDLALHNHIQLQRVKRSKGVLGPEVTDTSLGASLRTNGKYVFQKMQKYYWRNVPYSWGRIISSGMIAVLLGSVYFNIGYHTTLLMNVRAGSLYIATLLLAMTNVNAVLPQFLVQRQNYNREKASAQFNLAFYGMSWTFAEFQYLGVATLVNSAIFCLMTQMAVDSAADFFQYWFVVLELTVALTFMGLLIASVCVVPQVAGVIVTIMIGAWTGTSGVVIPKKRIPPQAVWIFWTNPIQYALNSLTSLSFYCDVDGARCLNGGLNPSCATDPLACTQCKCPRLSDANNAFVWTTLKDNRTLKNDRIGLDMVALLGFIVLFRFLTLMGWRWRDARANRKNL</sequence>
<feature type="transmembrane region" description="Helical" evidence="9">
    <location>
        <begin position="876"/>
        <end position="901"/>
    </location>
</feature>
<feature type="transmembrane region" description="Helical" evidence="9">
    <location>
        <begin position="1522"/>
        <end position="1543"/>
    </location>
</feature>
<feature type="transmembrane region" description="Helical" evidence="9">
    <location>
        <begin position="1038"/>
        <end position="1060"/>
    </location>
</feature>
<evidence type="ECO:0000256" key="8">
    <source>
        <dbReference type="SAM" id="MobiDB-lite"/>
    </source>
</evidence>
<reference evidence="11" key="1">
    <citation type="submission" date="2016-03" db="EMBL/GenBank/DDBJ databases">
        <title>Mechanisms controlling the formation of the plant cell surface in tip-growing cells are functionally conserved among land plants.</title>
        <authorList>
            <person name="Honkanen S."/>
            <person name="Jones V.A."/>
            <person name="Morieri G."/>
            <person name="Champion C."/>
            <person name="Hetherington A.J."/>
            <person name="Kelly S."/>
            <person name="Saint-Marcoux D."/>
            <person name="Proust H."/>
            <person name="Prescott H."/>
            <person name="Dolan L."/>
        </authorList>
    </citation>
    <scope>NUCLEOTIDE SEQUENCE [LARGE SCALE GENOMIC DNA]</scope>
    <source>
        <tissue evidence="11">Whole gametophyte</tissue>
    </source>
</reference>
<protein>
    <recommendedName>
        <fullName evidence="10">ABC transporter domain-containing protein</fullName>
    </recommendedName>
</protein>
<dbReference type="Pfam" id="PF00005">
    <property type="entry name" value="ABC_tran"/>
    <property type="match status" value="2"/>
</dbReference>
<dbReference type="GO" id="GO:0005524">
    <property type="term" value="F:ATP binding"/>
    <property type="evidence" value="ECO:0007669"/>
    <property type="project" value="UniProtKB-KW"/>
</dbReference>
<feature type="transmembrane region" description="Helical" evidence="9">
    <location>
        <begin position="1698"/>
        <end position="1720"/>
    </location>
</feature>
<feature type="transmembrane region" description="Helical" evidence="9">
    <location>
        <begin position="1563"/>
        <end position="1585"/>
    </location>
</feature>
<comment type="subcellular location">
    <subcellularLocation>
        <location evidence="1">Membrane</location>
        <topology evidence="1">Multi-pass membrane protein</topology>
    </subcellularLocation>
</comment>
<evidence type="ECO:0000313" key="12">
    <source>
        <dbReference type="Proteomes" id="UP000077202"/>
    </source>
</evidence>
<feature type="transmembrane region" description="Helical" evidence="9">
    <location>
        <begin position="802"/>
        <end position="820"/>
    </location>
</feature>
<keyword evidence="12" id="KW-1185">Reference proteome</keyword>
<keyword evidence="7 9" id="KW-0472">Membrane</keyword>
<feature type="transmembrane region" description="Helical" evidence="9">
    <location>
        <begin position="1450"/>
        <end position="1470"/>
    </location>
</feature>
<dbReference type="InterPro" id="IPR013525">
    <property type="entry name" value="ABC2_TM"/>
</dbReference>
<evidence type="ECO:0000256" key="2">
    <source>
        <dbReference type="ARBA" id="ARBA00022448"/>
    </source>
</evidence>
<feature type="compositionally biased region" description="Low complexity" evidence="8">
    <location>
        <begin position="1"/>
        <end position="15"/>
    </location>
</feature>
<keyword evidence="4" id="KW-0547">Nucleotide-binding</keyword>
<dbReference type="GO" id="GO:0140359">
    <property type="term" value="F:ABC-type transporter activity"/>
    <property type="evidence" value="ECO:0007669"/>
    <property type="project" value="InterPro"/>
</dbReference>
<proteinExistence type="predicted"/>
<comment type="caution">
    <text evidence="11">The sequence shown here is derived from an EMBL/GenBank/DDBJ whole genome shotgun (WGS) entry which is preliminary data.</text>
</comment>
<feature type="transmembrane region" description="Helical" evidence="9">
    <location>
        <begin position="913"/>
        <end position="934"/>
    </location>
</feature>
<evidence type="ECO:0000256" key="4">
    <source>
        <dbReference type="ARBA" id="ARBA00022741"/>
    </source>
</evidence>
<feature type="domain" description="ABC transporter" evidence="10">
    <location>
        <begin position="328"/>
        <end position="586"/>
    </location>
</feature>
<feature type="transmembrane region" description="Helical" evidence="9">
    <location>
        <begin position="832"/>
        <end position="855"/>
    </location>
</feature>
<dbReference type="SMART" id="SM00382">
    <property type="entry name" value="AAA"/>
    <property type="match status" value="2"/>
</dbReference>
<feature type="transmembrane region" description="Helical" evidence="9">
    <location>
        <begin position="1592"/>
        <end position="1612"/>
    </location>
</feature>
<dbReference type="Gene3D" id="3.40.50.300">
    <property type="entry name" value="P-loop containing nucleotide triphosphate hydrolases"/>
    <property type="match status" value="2"/>
</dbReference>
<evidence type="ECO:0000256" key="9">
    <source>
        <dbReference type="SAM" id="Phobius"/>
    </source>
</evidence>
<name>A0A176WB97_MARPO</name>
<feature type="region of interest" description="Disordered" evidence="8">
    <location>
        <begin position="1"/>
        <end position="81"/>
    </location>
</feature>
<dbReference type="SUPFAM" id="SSF52540">
    <property type="entry name" value="P-loop containing nucleoside triphosphate hydrolases"/>
    <property type="match status" value="2"/>
</dbReference>
<dbReference type="GO" id="GO:0016887">
    <property type="term" value="F:ATP hydrolysis activity"/>
    <property type="evidence" value="ECO:0007669"/>
    <property type="project" value="InterPro"/>
</dbReference>
<keyword evidence="2" id="KW-0813">Transport</keyword>